<reference evidence="1" key="2">
    <citation type="journal article" date="2023" name="Int. J. Mol. Sci.">
        <title>De Novo Assembly and Annotation of 11 Diverse Shrub Willow (Salix) Genomes Reveals Novel Gene Organization in Sex-Linked Regions.</title>
        <authorList>
            <person name="Hyden B."/>
            <person name="Feng K."/>
            <person name="Yates T.B."/>
            <person name="Jawdy S."/>
            <person name="Cereghino C."/>
            <person name="Smart L.B."/>
            <person name="Muchero W."/>
        </authorList>
    </citation>
    <scope>NUCLEOTIDE SEQUENCE</scope>
    <source>
        <tissue evidence="1">Shoot tip</tissue>
    </source>
</reference>
<dbReference type="EMBL" id="JAPFFK010000004">
    <property type="protein sequence ID" value="KAJ6766037.1"/>
    <property type="molecule type" value="Genomic_DNA"/>
</dbReference>
<gene>
    <name evidence="1" type="ORF">OIU79_022084</name>
</gene>
<evidence type="ECO:0000313" key="2">
    <source>
        <dbReference type="Proteomes" id="UP001151532"/>
    </source>
</evidence>
<dbReference type="Proteomes" id="UP001151532">
    <property type="component" value="Chromosome 4"/>
</dbReference>
<evidence type="ECO:0000313" key="1">
    <source>
        <dbReference type="EMBL" id="KAJ6766037.1"/>
    </source>
</evidence>
<accession>A0A9Q0WEZ4</accession>
<keyword evidence="2" id="KW-1185">Reference proteome</keyword>
<reference evidence="1" key="1">
    <citation type="submission" date="2022-11" db="EMBL/GenBank/DDBJ databases">
        <authorList>
            <person name="Hyden B.L."/>
            <person name="Feng K."/>
            <person name="Yates T."/>
            <person name="Jawdy S."/>
            <person name="Smart L.B."/>
            <person name="Muchero W."/>
        </authorList>
    </citation>
    <scope>NUCLEOTIDE SEQUENCE</scope>
    <source>
        <tissue evidence="1">Shoot tip</tissue>
    </source>
</reference>
<protein>
    <submittedName>
        <fullName evidence="1">Uncharacterized protein</fullName>
    </submittedName>
</protein>
<sequence>MGARKGRKSLRSMFQMYRDQVAYYFQLC</sequence>
<name>A0A9Q0WEZ4_SALPP</name>
<comment type="caution">
    <text evidence="1">The sequence shown here is derived from an EMBL/GenBank/DDBJ whole genome shotgun (WGS) entry which is preliminary data.</text>
</comment>
<dbReference type="AlphaFoldDB" id="A0A9Q0WEZ4"/>
<proteinExistence type="predicted"/>
<organism evidence="1 2">
    <name type="scientific">Salix purpurea</name>
    <name type="common">Purple osier willow</name>
    <dbReference type="NCBI Taxonomy" id="77065"/>
    <lineage>
        <taxon>Eukaryota</taxon>
        <taxon>Viridiplantae</taxon>
        <taxon>Streptophyta</taxon>
        <taxon>Embryophyta</taxon>
        <taxon>Tracheophyta</taxon>
        <taxon>Spermatophyta</taxon>
        <taxon>Magnoliopsida</taxon>
        <taxon>eudicotyledons</taxon>
        <taxon>Gunneridae</taxon>
        <taxon>Pentapetalae</taxon>
        <taxon>rosids</taxon>
        <taxon>fabids</taxon>
        <taxon>Malpighiales</taxon>
        <taxon>Salicaceae</taxon>
        <taxon>Saliceae</taxon>
        <taxon>Salix</taxon>
    </lineage>
</organism>